<evidence type="ECO:0000313" key="11">
    <source>
        <dbReference type="EMBL" id="CAK9011872.1"/>
    </source>
</evidence>
<dbReference type="Gene3D" id="3.90.228.10">
    <property type="match status" value="1"/>
</dbReference>
<dbReference type="Pfam" id="PF04055">
    <property type="entry name" value="Radical_SAM"/>
    <property type="match status" value="1"/>
</dbReference>
<dbReference type="Pfam" id="PF13202">
    <property type="entry name" value="EF-hand_5"/>
    <property type="match status" value="1"/>
</dbReference>
<dbReference type="PANTHER" id="PTHR21339">
    <property type="entry name" value="RADICAL S-ADENOSYL METHIONINE DOMAIN-CONTAINING PROTEIN 2"/>
    <property type="match status" value="1"/>
</dbReference>
<dbReference type="CDD" id="cd07067">
    <property type="entry name" value="HP_PGM_like"/>
    <property type="match status" value="1"/>
</dbReference>
<dbReference type="SUPFAM" id="SSF56399">
    <property type="entry name" value="ADP-ribosylation"/>
    <property type="match status" value="1"/>
</dbReference>
<feature type="domain" description="Radical SAM core" evidence="10">
    <location>
        <begin position="403"/>
        <end position="626"/>
    </location>
</feature>
<dbReference type="InterPro" id="IPR029033">
    <property type="entry name" value="His_PPase_superfam"/>
</dbReference>
<dbReference type="Gene3D" id="1.10.238.10">
    <property type="entry name" value="EF-hand"/>
    <property type="match status" value="2"/>
</dbReference>
<dbReference type="InterPro" id="IPR018247">
    <property type="entry name" value="EF_Hand_1_Ca_BS"/>
</dbReference>
<dbReference type="Gene3D" id="3.20.20.70">
    <property type="entry name" value="Aldolase class I"/>
    <property type="match status" value="1"/>
</dbReference>
<evidence type="ECO:0000256" key="1">
    <source>
        <dbReference type="ARBA" id="ARBA00001966"/>
    </source>
</evidence>
<gene>
    <name evidence="11" type="ORF">SCF082_LOCUS11280</name>
</gene>
<evidence type="ECO:0000256" key="8">
    <source>
        <dbReference type="ARBA" id="ARBA00023118"/>
    </source>
</evidence>
<evidence type="ECO:0000256" key="4">
    <source>
        <dbReference type="ARBA" id="ARBA00022723"/>
    </source>
</evidence>
<evidence type="ECO:0000256" key="7">
    <source>
        <dbReference type="ARBA" id="ARBA00023014"/>
    </source>
</evidence>
<dbReference type="SUPFAM" id="SSF102114">
    <property type="entry name" value="Radical SAM enzymes"/>
    <property type="match status" value="1"/>
</dbReference>
<dbReference type="PROSITE" id="PS51918">
    <property type="entry name" value="RADICAL_SAM"/>
    <property type="match status" value="1"/>
</dbReference>
<dbReference type="InterPro" id="IPR051196">
    <property type="entry name" value="RSAD2/Viperin_antiviral"/>
</dbReference>
<dbReference type="PROSITE" id="PS00018">
    <property type="entry name" value="EF_HAND_1"/>
    <property type="match status" value="2"/>
</dbReference>
<keyword evidence="12" id="KW-1185">Reference proteome</keyword>
<dbReference type="InterPro" id="IPR006638">
    <property type="entry name" value="Elp3/MiaA/NifB-like_rSAM"/>
</dbReference>
<dbReference type="SFLD" id="SFLDS00029">
    <property type="entry name" value="Radical_SAM"/>
    <property type="match status" value="1"/>
</dbReference>
<keyword evidence="2" id="KW-0004">4Fe-4S</keyword>
<dbReference type="PROSITE" id="PS50222">
    <property type="entry name" value="EF_HAND_2"/>
    <property type="match status" value="2"/>
</dbReference>
<dbReference type="SUPFAM" id="SSF53254">
    <property type="entry name" value="Phosphoglycerate mutase-like"/>
    <property type="match status" value="1"/>
</dbReference>
<protein>
    <submittedName>
        <fullName evidence="11">Endoplasmic reticulum-associated</fullName>
    </submittedName>
</protein>
<dbReference type="InterPro" id="IPR013785">
    <property type="entry name" value="Aldolase_TIM"/>
</dbReference>
<name>A0ABP0JCC6_9DINO</name>
<organism evidence="11 12">
    <name type="scientific">Durusdinium trenchii</name>
    <dbReference type="NCBI Taxonomy" id="1381693"/>
    <lineage>
        <taxon>Eukaryota</taxon>
        <taxon>Sar</taxon>
        <taxon>Alveolata</taxon>
        <taxon>Dinophyceae</taxon>
        <taxon>Suessiales</taxon>
        <taxon>Symbiodiniaceae</taxon>
        <taxon>Durusdinium</taxon>
    </lineage>
</organism>
<feature type="domain" description="EF-hand" evidence="9">
    <location>
        <begin position="99"/>
        <end position="134"/>
    </location>
</feature>
<dbReference type="InterPro" id="IPR002048">
    <property type="entry name" value="EF_hand_dom"/>
</dbReference>
<sequence>MQYAPEVENGFTDAELRAIYGKLDKNRNGIVSKLELIAAVSQEKSIADMLGIDGESLLSDEKSFDELHSLFEEISAGKKGIDFEAFAKHVRKACAERTPRSNRMLEIFNLIDADNSGSISKLELVAAMQNNPSVDEFLMPGVDSSRVRKELRDAWGGPLSDTPRAKKIVYLVRHAESMENERVHAYDRLRRDLARGDWPKVTDVASALQLLSFNLDTPLSRRGERQLQDMKEQLQTASFLQEASPELLVFSPLQRAKRTAEVLFGEEVPKEAMKSLVERTPYEAFCSEQFQERLLGFKDWLAKIPQNRVVVVAHCQFFAKLLGKGCGMERYLSNTEVKRCIFDPEIGVFEDVVSLFEPDEHSSGDCWWEEVVAQVAMTASPVDFTLTSPGAEDASTSEPDSEPTTVVPRSVNWHYTRKCNYSCKFCFHTAKSSFFLPETEEGMMESKECLRRLKMAGMEKLNFSGGEPFLHDKALGELCRFCKVELELPSVSIVSNGSLIKESWMKRFGSFVDILAISCDSFVEETNVRVGRGRGEHLRKLEEIKKWCVEYKVDFKINSVINALNVDEDMSEHIERLQPKRWKVFQCLLIEGENAGEEAIRDARSLTISDEQFQSFLERHKAVSVLVPESNDAMMNSYLILDEKLCFLNCTSGGKKPSASIRDVEVEVALRQAGFDAEMFVKRGGVYDWTKQRDIEDLGEDMMDVKTQTAGTLVKKMYKGPRGVLGDRESRDECGRPIGIQARDLEIPRDVQRFTYSDFEKYFRKAVVAATPRPPSNQNRSSTRVFIIGPGFGNQINPRQSRMVEAAGYQMRFCFSIPNPEVPHFPVDPYLEQVKSEMDAFRPHVVMGASKGGVYIIGLWRRGYWRGPTVLINAHPTCRQLPQEANVVIAVGSNDEVYPIQRPELEEIMKTGGMNKTFLYFTADSGRLPSGQISRQGDTHNQESLLHHDVLPRLIDSVLCPEGPEMHFIRTWKERLSVERNNAELWLGFSPEQVMRLWSTNGHGQHLFDVHPGTEEYRMVTAAFKALPVEQQAYILSPPETWLPVRALRIQRVENGPQGDASWKPYYKSLVRSLEDQGVEFEPGTHTCWAFHGCNNEALESIINNPLSGFQPLASGSRSTTLWGSGTYFARDAKYVADGGFCGTPDMNGSRRRPDGQPMLMCLLIMGMPCLGDPTHKATCSESQGAAFLYSTRRLDHTAVPQWSTAGVFMFCFFSDSQILSVLAKNGTKCQEVSAKSIPR</sequence>
<dbReference type="SMART" id="SM00729">
    <property type="entry name" value="Elp3"/>
    <property type="match status" value="1"/>
</dbReference>
<dbReference type="CDD" id="cd01335">
    <property type="entry name" value="Radical_SAM"/>
    <property type="match status" value="1"/>
</dbReference>
<keyword evidence="6" id="KW-0408">Iron</keyword>
<dbReference type="SFLD" id="SFLDG01088">
    <property type="entry name" value="antiviral_proteins"/>
    <property type="match status" value="1"/>
</dbReference>
<dbReference type="InterPro" id="IPR011992">
    <property type="entry name" value="EF-hand-dom_pair"/>
</dbReference>
<dbReference type="Pfam" id="PF00300">
    <property type="entry name" value="His_Phos_1"/>
    <property type="match status" value="1"/>
</dbReference>
<comment type="caution">
    <text evidence="11">The sequence shown here is derived from an EMBL/GenBank/DDBJ whole genome shotgun (WGS) entry which is preliminary data.</text>
</comment>
<feature type="domain" description="EF-hand" evidence="9">
    <location>
        <begin position="11"/>
        <end position="46"/>
    </location>
</feature>
<dbReference type="Proteomes" id="UP001642464">
    <property type="component" value="Unassembled WGS sequence"/>
</dbReference>
<dbReference type="SMART" id="SM00054">
    <property type="entry name" value="EFh"/>
    <property type="match status" value="2"/>
</dbReference>
<keyword evidence="8" id="KW-0051">Antiviral defense</keyword>
<dbReference type="SUPFAM" id="SSF47473">
    <property type="entry name" value="EF-hand"/>
    <property type="match status" value="1"/>
</dbReference>
<keyword evidence="7" id="KW-0411">Iron-sulfur</keyword>
<dbReference type="SFLD" id="SFLDG01067">
    <property type="entry name" value="SPASM/twitch_domain_containing"/>
    <property type="match status" value="1"/>
</dbReference>
<evidence type="ECO:0000313" key="12">
    <source>
        <dbReference type="Proteomes" id="UP001642464"/>
    </source>
</evidence>
<evidence type="ECO:0000259" key="9">
    <source>
        <dbReference type="PROSITE" id="PS50222"/>
    </source>
</evidence>
<evidence type="ECO:0000259" key="10">
    <source>
        <dbReference type="PROSITE" id="PS51918"/>
    </source>
</evidence>
<evidence type="ECO:0000256" key="2">
    <source>
        <dbReference type="ARBA" id="ARBA00022485"/>
    </source>
</evidence>
<dbReference type="NCBIfam" id="NF038283">
    <property type="entry name" value="viperin_w_prok"/>
    <property type="match status" value="1"/>
</dbReference>
<reference evidence="11 12" key="1">
    <citation type="submission" date="2024-02" db="EMBL/GenBank/DDBJ databases">
        <authorList>
            <person name="Chen Y."/>
            <person name="Shah S."/>
            <person name="Dougan E. K."/>
            <person name="Thang M."/>
            <person name="Chan C."/>
        </authorList>
    </citation>
    <scope>NUCLEOTIDE SEQUENCE [LARGE SCALE GENOMIC DNA]</scope>
</reference>
<evidence type="ECO:0000256" key="6">
    <source>
        <dbReference type="ARBA" id="ARBA00023004"/>
    </source>
</evidence>
<accession>A0ABP0JCC6</accession>
<dbReference type="InterPro" id="IPR013078">
    <property type="entry name" value="His_Pase_superF_clade-1"/>
</dbReference>
<dbReference type="EMBL" id="CAXAMM010006669">
    <property type="protein sequence ID" value="CAK9011872.1"/>
    <property type="molecule type" value="Genomic_DNA"/>
</dbReference>
<evidence type="ECO:0000256" key="3">
    <source>
        <dbReference type="ARBA" id="ARBA00022691"/>
    </source>
</evidence>
<comment type="cofactor">
    <cofactor evidence="1">
        <name>[4Fe-4S] cluster</name>
        <dbReference type="ChEBI" id="CHEBI:49883"/>
    </cofactor>
</comment>
<evidence type="ECO:0000256" key="5">
    <source>
        <dbReference type="ARBA" id="ARBA00022837"/>
    </source>
</evidence>
<dbReference type="InterPro" id="IPR058240">
    <property type="entry name" value="rSAM_sf"/>
</dbReference>
<dbReference type="Gene3D" id="3.40.50.1240">
    <property type="entry name" value="Phosphoglycerate mutase-like"/>
    <property type="match status" value="1"/>
</dbReference>
<dbReference type="PANTHER" id="PTHR21339:SF0">
    <property type="entry name" value="S-ADENOSYLMETHIONINE-DEPENDENT NUCLEOTIDE DEHYDRATASE RSAD2"/>
    <property type="match status" value="1"/>
</dbReference>
<proteinExistence type="predicted"/>
<dbReference type="SFLD" id="SFLDF00318">
    <property type="entry name" value="Viperin"/>
    <property type="match status" value="1"/>
</dbReference>
<dbReference type="InterPro" id="IPR007197">
    <property type="entry name" value="rSAM"/>
</dbReference>
<keyword evidence="3" id="KW-0949">S-adenosyl-L-methionine</keyword>
<keyword evidence="4" id="KW-0479">Metal-binding</keyword>
<keyword evidence="5" id="KW-0106">Calcium</keyword>